<name>A0ABU4TZY5_9PSEU</name>
<dbReference type="Proteomes" id="UP001271792">
    <property type="component" value="Unassembled WGS sequence"/>
</dbReference>
<gene>
    <name evidence="1" type="ORF">SK571_31275</name>
</gene>
<accession>A0ABU4TZY5</accession>
<dbReference type="EMBL" id="JAXAVV010000018">
    <property type="protein sequence ID" value="MDX8053874.1"/>
    <property type="molecule type" value="Genomic_DNA"/>
</dbReference>
<comment type="caution">
    <text evidence="1">The sequence shown here is derived from an EMBL/GenBank/DDBJ whole genome shotgun (WGS) entry which is preliminary data.</text>
</comment>
<evidence type="ECO:0000313" key="2">
    <source>
        <dbReference type="Proteomes" id="UP001271792"/>
    </source>
</evidence>
<proteinExistence type="predicted"/>
<evidence type="ECO:0000313" key="1">
    <source>
        <dbReference type="EMBL" id="MDX8053874.1"/>
    </source>
</evidence>
<keyword evidence="2" id="KW-1185">Reference proteome</keyword>
<sequence>MVLEVDRGTYHSEQTPYPLAFLPGDRVVAATAWSVLDVFALPSGERVTEREAKGTGAFHGRLNDGVLDSFSVD</sequence>
<reference evidence="1 2" key="2">
    <citation type="submission" date="2023-11" db="EMBL/GenBank/DDBJ databases">
        <authorList>
            <person name="Lara A.C."/>
            <person name="Chronakova A."/>
        </authorList>
    </citation>
    <scope>NUCLEOTIDE SEQUENCE [LARGE SCALE GENOMIC DNA]</scope>
    <source>
        <strain evidence="1 2">BCCO 10_0798</strain>
    </source>
</reference>
<organism evidence="1 2">
    <name type="scientific">Lentzea kristufekii</name>
    <dbReference type="NCBI Taxonomy" id="3095430"/>
    <lineage>
        <taxon>Bacteria</taxon>
        <taxon>Bacillati</taxon>
        <taxon>Actinomycetota</taxon>
        <taxon>Actinomycetes</taxon>
        <taxon>Pseudonocardiales</taxon>
        <taxon>Pseudonocardiaceae</taxon>
        <taxon>Lentzea</taxon>
    </lineage>
</organism>
<reference evidence="1 2" key="1">
    <citation type="submission" date="2023-11" db="EMBL/GenBank/DDBJ databases">
        <title>Lentzea sokolovensis, sp. nov., Lentzea kristufkii, sp. nov., and Lentzea miocenensis, sp. nov., rare actinobacteria from Sokolov Coal Basin, Miocene lacustrine sediment, Czech Republic.</title>
        <authorList>
            <person name="Lara A."/>
            <person name="Kotroba L."/>
            <person name="Nouioui I."/>
            <person name="Neumann-Schaal M."/>
            <person name="Mast Y."/>
            <person name="Chronakova A."/>
        </authorList>
    </citation>
    <scope>NUCLEOTIDE SEQUENCE [LARGE SCALE GENOMIC DNA]</scope>
    <source>
        <strain evidence="1 2">BCCO 10_0798</strain>
    </source>
</reference>
<protein>
    <submittedName>
        <fullName evidence="1">Uncharacterized protein</fullName>
    </submittedName>
</protein>
<dbReference type="RefSeq" id="WP_319987681.1">
    <property type="nucleotide sequence ID" value="NZ_JAXAVV010000018.1"/>
</dbReference>